<evidence type="ECO:0000313" key="4">
    <source>
        <dbReference type="Proteomes" id="UP001381693"/>
    </source>
</evidence>
<accession>A0AAN8WS17</accession>
<protein>
    <submittedName>
        <fullName evidence="3">Uncharacterized protein</fullName>
    </submittedName>
</protein>
<keyword evidence="4" id="KW-1185">Reference proteome</keyword>
<dbReference type="Proteomes" id="UP001381693">
    <property type="component" value="Unassembled WGS sequence"/>
</dbReference>
<comment type="caution">
    <text evidence="3">The sequence shown here is derived from an EMBL/GenBank/DDBJ whole genome shotgun (WGS) entry which is preliminary data.</text>
</comment>
<gene>
    <name evidence="3" type="ORF">SK128_013512</name>
</gene>
<reference evidence="3 4" key="1">
    <citation type="submission" date="2023-11" db="EMBL/GenBank/DDBJ databases">
        <title>Halocaridina rubra genome assembly.</title>
        <authorList>
            <person name="Smith C."/>
        </authorList>
    </citation>
    <scope>NUCLEOTIDE SEQUENCE [LARGE SCALE GENOMIC DNA]</scope>
    <source>
        <strain evidence="3">EP-1</strain>
        <tissue evidence="3">Whole</tissue>
    </source>
</reference>
<sequence length="386" mass="42053">MFAAHMMKIALAFALLLTILVATNAHDRKCQDGDNDSKCMYLLKPRGSSSVSKAEKRGILVRCAQEAGFELPRERRGSRGKRSPEFWENLPGEVKNCVGLAMLNATGQLDSAGNIDVEASTTFIGDAINANRDSSITDEQVDAILDAIPGCVTYAETQQHLAHTFFTWSLSLHGPRHRQPHSLAVKSITELWLDKVEMMTKGVFAIVLLTALIVGTQSHRRGPGGRRSCEEDDIDCQCHRLMKPAEKPEGLRDTMKTIVESCATDLGIELPTRPFGRRPGRGRGKRSPRDFMENFSDEMKNCIGTGMMTEVGLIDAAGDLDADAITTFITDNLNANMGSVPGVTTDQINSIINGTEACLTEGSAATLQAFTFHECMQTNCATVLQA</sequence>
<evidence type="ECO:0000313" key="3">
    <source>
        <dbReference type="EMBL" id="KAK7065254.1"/>
    </source>
</evidence>
<feature type="compositionally biased region" description="Basic residues" evidence="1">
    <location>
        <begin position="275"/>
        <end position="286"/>
    </location>
</feature>
<feature type="signal peptide" evidence="2">
    <location>
        <begin position="1"/>
        <end position="25"/>
    </location>
</feature>
<name>A0AAN8WS17_HALRR</name>
<proteinExistence type="predicted"/>
<feature type="chain" id="PRO_5043010186" evidence="2">
    <location>
        <begin position="26"/>
        <end position="386"/>
    </location>
</feature>
<evidence type="ECO:0000256" key="2">
    <source>
        <dbReference type="SAM" id="SignalP"/>
    </source>
</evidence>
<dbReference type="AlphaFoldDB" id="A0AAN8WS17"/>
<keyword evidence="2" id="KW-0732">Signal</keyword>
<evidence type="ECO:0000256" key="1">
    <source>
        <dbReference type="SAM" id="MobiDB-lite"/>
    </source>
</evidence>
<dbReference type="EMBL" id="JAXCGZ010020838">
    <property type="protein sequence ID" value="KAK7065254.1"/>
    <property type="molecule type" value="Genomic_DNA"/>
</dbReference>
<feature type="region of interest" description="Disordered" evidence="1">
    <location>
        <begin position="270"/>
        <end position="291"/>
    </location>
</feature>
<organism evidence="3 4">
    <name type="scientific">Halocaridina rubra</name>
    <name type="common">Hawaiian red shrimp</name>
    <dbReference type="NCBI Taxonomy" id="373956"/>
    <lineage>
        <taxon>Eukaryota</taxon>
        <taxon>Metazoa</taxon>
        <taxon>Ecdysozoa</taxon>
        <taxon>Arthropoda</taxon>
        <taxon>Crustacea</taxon>
        <taxon>Multicrustacea</taxon>
        <taxon>Malacostraca</taxon>
        <taxon>Eumalacostraca</taxon>
        <taxon>Eucarida</taxon>
        <taxon>Decapoda</taxon>
        <taxon>Pleocyemata</taxon>
        <taxon>Caridea</taxon>
        <taxon>Atyoidea</taxon>
        <taxon>Atyidae</taxon>
        <taxon>Halocaridina</taxon>
    </lineage>
</organism>